<protein>
    <submittedName>
        <fullName evidence="6">Uncharacterized protein</fullName>
    </submittedName>
</protein>
<evidence type="ECO:0000256" key="1">
    <source>
        <dbReference type="ARBA" id="ARBA00022737"/>
    </source>
</evidence>
<dbReference type="KEGG" id="mbr:MONBRDRAFT_6241"/>
<proteinExistence type="predicted"/>
<dbReference type="InterPro" id="IPR002110">
    <property type="entry name" value="Ankyrin_rpt"/>
</dbReference>
<dbReference type="PANTHER" id="PTHR24173">
    <property type="entry name" value="ANKYRIN REPEAT CONTAINING"/>
    <property type="match status" value="1"/>
</dbReference>
<evidence type="ECO:0000313" key="6">
    <source>
        <dbReference type="EMBL" id="EDQ91451.1"/>
    </source>
</evidence>
<dbReference type="SUPFAM" id="SSF48403">
    <property type="entry name" value="Ankyrin repeat"/>
    <property type="match status" value="1"/>
</dbReference>
<evidence type="ECO:0000256" key="2">
    <source>
        <dbReference type="ARBA" id="ARBA00023043"/>
    </source>
</evidence>
<dbReference type="STRING" id="81824.A9UT88"/>
<evidence type="ECO:0000256" key="4">
    <source>
        <dbReference type="SAM" id="MobiDB-lite"/>
    </source>
</evidence>
<keyword evidence="1" id="KW-0677">Repeat</keyword>
<dbReference type="InterPro" id="IPR036770">
    <property type="entry name" value="Ankyrin_rpt-contain_sf"/>
</dbReference>
<dbReference type="PROSITE" id="PS50088">
    <property type="entry name" value="ANK_REPEAT"/>
    <property type="match status" value="1"/>
</dbReference>
<dbReference type="PANTHER" id="PTHR24173:SF74">
    <property type="entry name" value="ANKYRIN REPEAT DOMAIN-CONTAINING PROTEIN 16"/>
    <property type="match status" value="1"/>
</dbReference>
<sequence length="362" mass="40401">MAWPLSSPSWIILFAIIGENLQASSLGDTEVVRRCLRRNQRRLDALNRSGWAPLHYACSTGYEHTVAFLLDEAKAHVDVEASDKTTPLMHAAGGGYERIVHRLLKVLLRFGANSKQCDSQGQTPRMLAERMAQPSAIIIDLLNKHEQRNNTSPLRAEAGLDLVTYASQSPSPRPPSLSPMPVTSDTESRLMDAGDDIETFLKLEIFGSLAYPVFVYKGTRQNRNVRPGASELCIMLVLSQGLNMRHGVYWHRALSSVHTSNQRNCTMQLRDDQGFSASSGNGLFNIRVCRYKECPVCMCEGEFVCGARIGEEWRPHNLNVAQPRGELIDACFHCVQKTIRISLKRHGNAQWVSQQQLLNASA</sequence>
<dbReference type="InParanoid" id="A9UT88"/>
<organism evidence="6 7">
    <name type="scientific">Monosiga brevicollis</name>
    <name type="common">Choanoflagellate</name>
    <dbReference type="NCBI Taxonomy" id="81824"/>
    <lineage>
        <taxon>Eukaryota</taxon>
        <taxon>Choanoflagellata</taxon>
        <taxon>Craspedida</taxon>
        <taxon>Salpingoecidae</taxon>
        <taxon>Monosiga</taxon>
    </lineage>
</organism>
<dbReference type="EMBL" id="CH991545">
    <property type="protein sequence ID" value="EDQ91451.1"/>
    <property type="molecule type" value="Genomic_DNA"/>
</dbReference>
<evidence type="ECO:0000256" key="3">
    <source>
        <dbReference type="PROSITE-ProRule" id="PRU00023"/>
    </source>
</evidence>
<feature type="chain" id="PRO_5002744886" evidence="5">
    <location>
        <begin position="24"/>
        <end position="362"/>
    </location>
</feature>
<dbReference type="GeneID" id="5889237"/>
<evidence type="ECO:0000256" key="5">
    <source>
        <dbReference type="SAM" id="SignalP"/>
    </source>
</evidence>
<dbReference type="RefSeq" id="XP_001743873.1">
    <property type="nucleotide sequence ID" value="XM_001743821.1"/>
</dbReference>
<feature type="repeat" description="ANK" evidence="3">
    <location>
        <begin position="83"/>
        <end position="119"/>
    </location>
</feature>
<name>A9UT88_MONBE</name>
<reference evidence="6 7" key="1">
    <citation type="journal article" date="2008" name="Nature">
        <title>The genome of the choanoflagellate Monosiga brevicollis and the origin of metazoans.</title>
        <authorList>
            <consortium name="JGI Sequencing"/>
            <person name="King N."/>
            <person name="Westbrook M.J."/>
            <person name="Young S.L."/>
            <person name="Kuo A."/>
            <person name="Abedin M."/>
            <person name="Chapman J."/>
            <person name="Fairclough S."/>
            <person name="Hellsten U."/>
            <person name="Isogai Y."/>
            <person name="Letunic I."/>
            <person name="Marr M."/>
            <person name="Pincus D."/>
            <person name="Putnam N."/>
            <person name="Rokas A."/>
            <person name="Wright K.J."/>
            <person name="Zuzow R."/>
            <person name="Dirks W."/>
            <person name="Good M."/>
            <person name="Goodstein D."/>
            <person name="Lemons D."/>
            <person name="Li W."/>
            <person name="Lyons J.B."/>
            <person name="Morris A."/>
            <person name="Nichols S."/>
            <person name="Richter D.J."/>
            <person name="Salamov A."/>
            <person name="Bork P."/>
            <person name="Lim W.A."/>
            <person name="Manning G."/>
            <person name="Miller W.T."/>
            <person name="McGinnis W."/>
            <person name="Shapiro H."/>
            <person name="Tjian R."/>
            <person name="Grigoriev I.V."/>
            <person name="Rokhsar D."/>
        </authorList>
    </citation>
    <scope>NUCLEOTIDE SEQUENCE [LARGE SCALE GENOMIC DNA]</scope>
    <source>
        <strain evidence="7">MX1 / ATCC 50154</strain>
    </source>
</reference>
<keyword evidence="2 3" id="KW-0040">ANK repeat</keyword>
<feature type="region of interest" description="Disordered" evidence="4">
    <location>
        <begin position="165"/>
        <end position="187"/>
    </location>
</feature>
<gene>
    <name evidence="6" type="ORF">MONBRDRAFT_6241</name>
</gene>
<feature type="signal peptide" evidence="5">
    <location>
        <begin position="1"/>
        <end position="23"/>
    </location>
</feature>
<keyword evidence="5" id="KW-0732">Signal</keyword>
<dbReference type="AlphaFoldDB" id="A9UT88"/>
<evidence type="ECO:0000313" key="7">
    <source>
        <dbReference type="Proteomes" id="UP000001357"/>
    </source>
</evidence>
<dbReference type="Gene3D" id="1.25.40.20">
    <property type="entry name" value="Ankyrin repeat-containing domain"/>
    <property type="match status" value="1"/>
</dbReference>
<dbReference type="SMART" id="SM00248">
    <property type="entry name" value="ANK"/>
    <property type="match status" value="2"/>
</dbReference>
<keyword evidence="7" id="KW-1185">Reference proteome</keyword>
<dbReference type="Proteomes" id="UP000001357">
    <property type="component" value="Unassembled WGS sequence"/>
</dbReference>
<dbReference type="Pfam" id="PF12796">
    <property type="entry name" value="Ank_2"/>
    <property type="match status" value="1"/>
</dbReference>
<accession>A9UT88</accession>